<dbReference type="SUPFAM" id="SSF56112">
    <property type="entry name" value="Protein kinase-like (PK-like)"/>
    <property type="match status" value="1"/>
</dbReference>
<organism evidence="1">
    <name type="scientific">viral metagenome</name>
    <dbReference type="NCBI Taxonomy" id="1070528"/>
    <lineage>
        <taxon>unclassified sequences</taxon>
        <taxon>metagenomes</taxon>
        <taxon>organismal metagenomes</taxon>
    </lineage>
</organism>
<name>A0A6C0LFG6_9ZZZZ</name>
<evidence type="ECO:0008006" key="2">
    <source>
        <dbReference type="Google" id="ProtNLM"/>
    </source>
</evidence>
<protein>
    <recommendedName>
        <fullName evidence="2">Protein kinase domain-containing protein</fullName>
    </recommendedName>
</protein>
<evidence type="ECO:0000313" key="1">
    <source>
        <dbReference type="EMBL" id="QHU29150.1"/>
    </source>
</evidence>
<proteinExistence type="predicted"/>
<sequence length="555" mass="63643">MKYMDALRKYNEGSDKWCIPRKGSVDYLKIRSMMKKISSIQKSKSSSKEDLVEKNKRIRVLQAAIKRRLIAKPAKERFTPMSLSNKPLNSSESHAFSSDFYKNQKATKIQKFLRDKLIANKNNINNRVNTYKLVSKRIASLNSNDCLEKKVFNGVNGYTIRNVINLEKQIGTPSKYGAIYLTSIPDFLGIYPIASKVMKADADNAKEVKLMTKITDEILLKKRSRHFLMIYGSCVCTKQIADRLKLVSVNELADGDLKTLIFKRNVVSDSDLTFNILIQTFISIATFHNVLGHIHRDPHYGNFLYQDNNDKGYYHYIFNGTSYYLKACKYNIIIYDYGFASPIVEYKKTVLPGIVNSQVRMISYDYTNIIHSFFNSKLHSIENYPNIHPEPTHKSALSIHNTLQNLVTEEFAKNNAKNGEKHFENHIFECIIQEFLKYAPMGMFITKRPPNVINTTPFYISTNAANTKAKPNAKPKAMVHTPVPLVSSTEANIVAAAKKRLAEYKKFVKEMRPKVKSNFPNLNPKKTLAKIEDLYRTFIRRRDGLSSFDSVSIPK</sequence>
<dbReference type="Gene3D" id="1.10.510.10">
    <property type="entry name" value="Transferase(Phosphotransferase) domain 1"/>
    <property type="match status" value="1"/>
</dbReference>
<reference evidence="1" key="1">
    <citation type="journal article" date="2020" name="Nature">
        <title>Giant virus diversity and host interactions through global metagenomics.</title>
        <authorList>
            <person name="Schulz F."/>
            <person name="Roux S."/>
            <person name="Paez-Espino D."/>
            <person name="Jungbluth S."/>
            <person name="Walsh D.A."/>
            <person name="Denef V.J."/>
            <person name="McMahon K.D."/>
            <person name="Konstantinidis K.T."/>
            <person name="Eloe-Fadrosh E.A."/>
            <person name="Kyrpides N.C."/>
            <person name="Woyke T."/>
        </authorList>
    </citation>
    <scope>NUCLEOTIDE SEQUENCE</scope>
    <source>
        <strain evidence="1">GVMAG-M-3300027804-47</strain>
    </source>
</reference>
<dbReference type="InterPro" id="IPR011009">
    <property type="entry name" value="Kinase-like_dom_sf"/>
</dbReference>
<accession>A0A6C0LFG6</accession>
<dbReference type="AlphaFoldDB" id="A0A6C0LFG6"/>
<dbReference type="EMBL" id="MN740481">
    <property type="protein sequence ID" value="QHU29150.1"/>
    <property type="molecule type" value="Genomic_DNA"/>
</dbReference>